<organism evidence="1 2">
    <name type="scientific">Pterulicium gracile</name>
    <dbReference type="NCBI Taxonomy" id="1884261"/>
    <lineage>
        <taxon>Eukaryota</taxon>
        <taxon>Fungi</taxon>
        <taxon>Dikarya</taxon>
        <taxon>Basidiomycota</taxon>
        <taxon>Agaricomycotina</taxon>
        <taxon>Agaricomycetes</taxon>
        <taxon>Agaricomycetidae</taxon>
        <taxon>Agaricales</taxon>
        <taxon>Pleurotineae</taxon>
        <taxon>Pterulaceae</taxon>
        <taxon>Pterulicium</taxon>
    </lineage>
</organism>
<name>A0A5C3Q2E1_9AGAR</name>
<proteinExistence type="predicted"/>
<dbReference type="AlphaFoldDB" id="A0A5C3Q2E1"/>
<protein>
    <submittedName>
        <fullName evidence="1">Uncharacterized protein</fullName>
    </submittedName>
</protein>
<accession>A0A5C3Q2E1</accession>
<reference evidence="1 2" key="1">
    <citation type="journal article" date="2019" name="Nat. Ecol. Evol.">
        <title>Megaphylogeny resolves global patterns of mushroom evolution.</title>
        <authorList>
            <person name="Varga T."/>
            <person name="Krizsan K."/>
            <person name="Foldi C."/>
            <person name="Dima B."/>
            <person name="Sanchez-Garcia M."/>
            <person name="Sanchez-Ramirez S."/>
            <person name="Szollosi G.J."/>
            <person name="Szarkandi J.G."/>
            <person name="Papp V."/>
            <person name="Albert L."/>
            <person name="Andreopoulos W."/>
            <person name="Angelini C."/>
            <person name="Antonin V."/>
            <person name="Barry K.W."/>
            <person name="Bougher N.L."/>
            <person name="Buchanan P."/>
            <person name="Buyck B."/>
            <person name="Bense V."/>
            <person name="Catcheside P."/>
            <person name="Chovatia M."/>
            <person name="Cooper J."/>
            <person name="Damon W."/>
            <person name="Desjardin D."/>
            <person name="Finy P."/>
            <person name="Geml J."/>
            <person name="Haridas S."/>
            <person name="Hughes K."/>
            <person name="Justo A."/>
            <person name="Karasinski D."/>
            <person name="Kautmanova I."/>
            <person name="Kiss B."/>
            <person name="Kocsube S."/>
            <person name="Kotiranta H."/>
            <person name="LaButti K.M."/>
            <person name="Lechner B.E."/>
            <person name="Liimatainen K."/>
            <person name="Lipzen A."/>
            <person name="Lukacs Z."/>
            <person name="Mihaltcheva S."/>
            <person name="Morgado L.N."/>
            <person name="Niskanen T."/>
            <person name="Noordeloos M.E."/>
            <person name="Ohm R.A."/>
            <person name="Ortiz-Santana B."/>
            <person name="Ovrebo C."/>
            <person name="Racz N."/>
            <person name="Riley R."/>
            <person name="Savchenko A."/>
            <person name="Shiryaev A."/>
            <person name="Soop K."/>
            <person name="Spirin V."/>
            <person name="Szebenyi C."/>
            <person name="Tomsovsky M."/>
            <person name="Tulloss R.E."/>
            <person name="Uehling J."/>
            <person name="Grigoriev I.V."/>
            <person name="Vagvolgyi C."/>
            <person name="Papp T."/>
            <person name="Martin F.M."/>
            <person name="Miettinen O."/>
            <person name="Hibbett D.S."/>
            <person name="Nagy L.G."/>
        </authorList>
    </citation>
    <scope>NUCLEOTIDE SEQUENCE [LARGE SCALE GENOMIC DNA]</scope>
    <source>
        <strain evidence="1 2">CBS 309.79</strain>
    </source>
</reference>
<gene>
    <name evidence="1" type="ORF">BDV98DRAFT_341141</name>
</gene>
<evidence type="ECO:0000313" key="1">
    <source>
        <dbReference type="EMBL" id="TFK96152.1"/>
    </source>
</evidence>
<sequence>MAETWSLIQVLTFTSTMRCGTPTRLHYSVIQVLKLLLKLQASGICSGNGQYLKITGHMDSPRKYLYVIGRLGW</sequence>
<keyword evidence="2" id="KW-1185">Reference proteome</keyword>
<evidence type="ECO:0000313" key="2">
    <source>
        <dbReference type="Proteomes" id="UP000305067"/>
    </source>
</evidence>
<dbReference type="Proteomes" id="UP000305067">
    <property type="component" value="Unassembled WGS sequence"/>
</dbReference>
<dbReference type="EMBL" id="ML178866">
    <property type="protein sequence ID" value="TFK96152.1"/>
    <property type="molecule type" value="Genomic_DNA"/>
</dbReference>